<dbReference type="AlphaFoldDB" id="A0A2T0SLV8"/>
<protein>
    <recommendedName>
        <fullName evidence="4">DUF5658 domain-containing protein</fullName>
    </recommendedName>
</protein>
<feature type="transmembrane region" description="Helical" evidence="1">
    <location>
        <begin position="45"/>
        <end position="67"/>
    </location>
</feature>
<keyword evidence="1" id="KW-1133">Transmembrane helix</keyword>
<dbReference type="EMBL" id="PVTE01000017">
    <property type="protein sequence ID" value="PRY34400.1"/>
    <property type="molecule type" value="Genomic_DNA"/>
</dbReference>
<keyword evidence="3" id="KW-1185">Reference proteome</keyword>
<sequence length="134" mass="15626">MKSKSWLSFVPAYWAALFDIIITITHQSDDYWQGNLTKANEGNPFGAYMMAHHVSGIFVICFIWLVIIGLVGRWLPDKYARVFLLFVLIVHSWGASTWLSQFYSFWSVIGFTLFNAILFYRVEDFRQSRVVRAT</sequence>
<proteinExistence type="predicted"/>
<evidence type="ECO:0008006" key="4">
    <source>
        <dbReference type="Google" id="ProtNLM"/>
    </source>
</evidence>
<feature type="transmembrane region" description="Helical" evidence="1">
    <location>
        <begin position="79"/>
        <end position="96"/>
    </location>
</feature>
<dbReference type="RefSeq" id="WP_106139338.1">
    <property type="nucleotide sequence ID" value="NZ_PVTE01000017.1"/>
</dbReference>
<dbReference type="OrthoDB" id="1120081at2"/>
<accession>A0A2T0SLV8</accession>
<dbReference type="Proteomes" id="UP000238375">
    <property type="component" value="Unassembled WGS sequence"/>
</dbReference>
<keyword evidence="1" id="KW-0472">Membrane</keyword>
<feature type="transmembrane region" description="Helical" evidence="1">
    <location>
        <begin position="7"/>
        <end position="25"/>
    </location>
</feature>
<reference evidence="2 3" key="1">
    <citation type="submission" date="2018-03" db="EMBL/GenBank/DDBJ databases">
        <title>Genomic Encyclopedia of Archaeal and Bacterial Type Strains, Phase II (KMG-II): from individual species to whole genera.</title>
        <authorList>
            <person name="Goeker M."/>
        </authorList>
    </citation>
    <scope>NUCLEOTIDE SEQUENCE [LARGE SCALE GENOMIC DNA]</scope>
    <source>
        <strain evidence="2 3">DSM 28354</strain>
    </source>
</reference>
<gene>
    <name evidence="2" type="ORF">CLV58_1174</name>
</gene>
<evidence type="ECO:0000256" key="1">
    <source>
        <dbReference type="SAM" id="Phobius"/>
    </source>
</evidence>
<evidence type="ECO:0000313" key="3">
    <source>
        <dbReference type="Proteomes" id="UP000238375"/>
    </source>
</evidence>
<evidence type="ECO:0000313" key="2">
    <source>
        <dbReference type="EMBL" id="PRY34400.1"/>
    </source>
</evidence>
<organism evidence="2 3">
    <name type="scientific">Spirosoma oryzae</name>
    <dbReference type="NCBI Taxonomy" id="1469603"/>
    <lineage>
        <taxon>Bacteria</taxon>
        <taxon>Pseudomonadati</taxon>
        <taxon>Bacteroidota</taxon>
        <taxon>Cytophagia</taxon>
        <taxon>Cytophagales</taxon>
        <taxon>Cytophagaceae</taxon>
        <taxon>Spirosoma</taxon>
    </lineage>
</organism>
<name>A0A2T0SLV8_9BACT</name>
<keyword evidence="1" id="KW-0812">Transmembrane</keyword>
<feature type="transmembrane region" description="Helical" evidence="1">
    <location>
        <begin position="102"/>
        <end position="122"/>
    </location>
</feature>
<comment type="caution">
    <text evidence="2">The sequence shown here is derived from an EMBL/GenBank/DDBJ whole genome shotgun (WGS) entry which is preliminary data.</text>
</comment>